<dbReference type="GO" id="GO:0008270">
    <property type="term" value="F:zinc ion binding"/>
    <property type="evidence" value="ECO:0007669"/>
    <property type="project" value="InterPro"/>
</dbReference>
<dbReference type="Pfam" id="PF01535">
    <property type="entry name" value="PPR"/>
    <property type="match status" value="5"/>
</dbReference>
<dbReference type="Pfam" id="PF13041">
    <property type="entry name" value="PPR_2"/>
    <property type="match status" value="2"/>
</dbReference>
<dbReference type="InterPro" id="IPR032867">
    <property type="entry name" value="DYW_dom"/>
</dbReference>
<dbReference type="InterPro" id="IPR002885">
    <property type="entry name" value="PPR_rpt"/>
</dbReference>
<dbReference type="InterPro" id="IPR011990">
    <property type="entry name" value="TPR-like_helical_dom_sf"/>
</dbReference>
<dbReference type="GO" id="GO:0003723">
    <property type="term" value="F:RNA binding"/>
    <property type="evidence" value="ECO:0007669"/>
    <property type="project" value="InterPro"/>
</dbReference>
<dbReference type="OrthoDB" id="185373at2759"/>
<reference evidence="5" key="1">
    <citation type="journal article" date="2014" name="Nat. Commun.">
        <title>The tobacco genome sequence and its comparison with those of tomato and potato.</title>
        <authorList>
            <person name="Sierro N."/>
            <person name="Battey J.N."/>
            <person name="Ouadi S."/>
            <person name="Bakaher N."/>
            <person name="Bovet L."/>
            <person name="Willig A."/>
            <person name="Goepfert S."/>
            <person name="Peitsch M.C."/>
            <person name="Ivanov N.V."/>
        </authorList>
    </citation>
    <scope>NUCLEOTIDE SEQUENCE [LARGE SCALE GENOMIC DNA]</scope>
</reference>
<dbReference type="RefSeq" id="XP_016508294.1">
    <property type="nucleotide sequence ID" value="XM_016652808.2"/>
</dbReference>
<reference evidence="6" key="2">
    <citation type="submission" date="2025-08" db="UniProtKB">
        <authorList>
            <consortium name="RefSeq"/>
        </authorList>
    </citation>
    <scope>IDENTIFICATION</scope>
    <source>
        <tissue evidence="6">Leaf</tissue>
    </source>
</reference>
<organism evidence="5 6">
    <name type="scientific">Nicotiana tabacum</name>
    <name type="common">Common tobacco</name>
    <dbReference type="NCBI Taxonomy" id="4097"/>
    <lineage>
        <taxon>Eukaryota</taxon>
        <taxon>Viridiplantae</taxon>
        <taxon>Streptophyta</taxon>
        <taxon>Embryophyta</taxon>
        <taxon>Tracheophyta</taxon>
        <taxon>Spermatophyta</taxon>
        <taxon>Magnoliopsida</taxon>
        <taxon>eudicotyledons</taxon>
        <taxon>Gunneridae</taxon>
        <taxon>Pentapetalae</taxon>
        <taxon>asterids</taxon>
        <taxon>lamiids</taxon>
        <taxon>Solanales</taxon>
        <taxon>Solanaceae</taxon>
        <taxon>Nicotianoideae</taxon>
        <taxon>Nicotianeae</taxon>
        <taxon>Nicotiana</taxon>
    </lineage>
</organism>
<dbReference type="RefSeq" id="XP_016508294.1">
    <property type="nucleotide sequence ID" value="XM_016652808.1"/>
</dbReference>
<dbReference type="PROSITE" id="PS51375">
    <property type="entry name" value="PPR"/>
    <property type="match status" value="5"/>
</dbReference>
<dbReference type="Gene3D" id="1.25.40.10">
    <property type="entry name" value="Tetratricopeptide repeat domain"/>
    <property type="match status" value="4"/>
</dbReference>
<keyword evidence="5" id="KW-1185">Reference proteome</keyword>
<gene>
    <name evidence="6" type="primary">LOC107825888</name>
</gene>
<dbReference type="SMR" id="A0A1S4D4U2"/>
<feature type="repeat" description="PPR" evidence="3">
    <location>
        <begin position="77"/>
        <end position="111"/>
    </location>
</feature>
<dbReference type="AlphaFoldDB" id="A0A1S4D4U2"/>
<dbReference type="OMA" id="HEMPFRD"/>
<dbReference type="Pfam" id="PF14432">
    <property type="entry name" value="DYW_deaminase"/>
    <property type="match status" value="1"/>
</dbReference>
<dbReference type="Proteomes" id="UP000790787">
    <property type="component" value="Chromosome 24"/>
</dbReference>
<feature type="repeat" description="PPR" evidence="3">
    <location>
        <begin position="241"/>
        <end position="271"/>
    </location>
</feature>
<evidence type="ECO:0000256" key="2">
    <source>
        <dbReference type="ARBA" id="ARBA00022737"/>
    </source>
</evidence>
<dbReference type="FunFam" id="1.25.40.10:FF:000184">
    <property type="entry name" value="Pentatricopeptide repeat-containing protein, chloroplastic"/>
    <property type="match status" value="1"/>
</dbReference>
<dbReference type="InterPro" id="IPR046848">
    <property type="entry name" value="E_motif"/>
</dbReference>
<evidence type="ECO:0000256" key="1">
    <source>
        <dbReference type="ARBA" id="ARBA00006643"/>
    </source>
</evidence>
<evidence type="ECO:0000313" key="5">
    <source>
        <dbReference type="Proteomes" id="UP000790787"/>
    </source>
</evidence>
<sequence>MNDSRNGLWQQKDIALSLLKSSHKLTTLNHLKSLHVYLLRTGLHHSSFAVGNFITYCASLGIMSYAAQLFDQMSEPNSFVWNTLIRGFQQNHSAKNTLYYFDQMRAHGVQPDKFTYPFVIRACSDLLEFAKGLSLHGQLFKIGVHFDIFVGTSLIEFYTGMGNMSMTKKVFEELPVKDEVTWYAMLSCYVNKFNDMEKARDLFEKIPCKDLVIWHTIILGYVKAGDLELAKWYFDRAPVKDLLMYNTILGCLAKNGELDCLLRLFHEMPFRDLVSWNTVIGGLVRDGRINEAMRFFHQMERVNLSPDDVTLASLLSACAQAGALDTGKWLHSYIDRRYNELNAVIGTALVDMYCKCGDLESAAYVFDKMPERDVVAWSAMIMGSSMNGQSRTALNFFYRMKDESERPNDATILGVLCACVHAGLVDEGRKCFYGMSQKFGLTPKLEHYGCMVDLLGRAGLLDEAYNLIQSMPYEPHTGAWGALLGACKIHGNVELAEKAIEHLIQLDLEDGGYLAIMSNIYANAGRWEDVSKVRKLMKVKGIGKSRGISSIEVNGVIHEFGVQEKRHPQAREIYDLIDEIYRRLKKAGHVASTSEVFFDVEEEEKEKALFFHSEKMAVAFGLIATDKNTIIRVVKNLRICADCHAAMKLISASFEREIIIRDRHRFHHFKNGFCSCGDYW</sequence>
<feature type="domain" description="DYW" evidence="4">
    <location>
        <begin position="588"/>
        <end position="680"/>
    </location>
</feature>
<dbReference type="InterPro" id="IPR046960">
    <property type="entry name" value="PPR_At4g14850-like_plant"/>
</dbReference>
<feature type="repeat" description="PPR" evidence="3">
    <location>
        <begin position="272"/>
        <end position="306"/>
    </location>
</feature>
<dbReference type="PANTHER" id="PTHR47926">
    <property type="entry name" value="PENTATRICOPEPTIDE REPEAT-CONTAINING PROTEIN"/>
    <property type="match status" value="1"/>
</dbReference>
<dbReference type="NCBIfam" id="TIGR00756">
    <property type="entry name" value="PPR"/>
    <property type="match status" value="4"/>
</dbReference>
<name>A0A1S4D4U2_TOBAC</name>
<evidence type="ECO:0000256" key="3">
    <source>
        <dbReference type="PROSITE-ProRule" id="PRU00708"/>
    </source>
</evidence>
<dbReference type="GO" id="GO:0009451">
    <property type="term" value="P:RNA modification"/>
    <property type="evidence" value="ECO:0000318"/>
    <property type="project" value="GO_Central"/>
</dbReference>
<keyword evidence="2" id="KW-0677">Repeat</keyword>
<evidence type="ECO:0000313" key="6">
    <source>
        <dbReference type="RefSeq" id="XP_016508294.1"/>
    </source>
</evidence>
<dbReference type="KEGG" id="nta:107825888"/>
<evidence type="ECO:0000259" key="4">
    <source>
        <dbReference type="Pfam" id="PF14432"/>
    </source>
</evidence>
<comment type="similarity">
    <text evidence="1">Belongs to the PPR family. PCMP-H subfamily.</text>
</comment>
<protein>
    <submittedName>
        <fullName evidence="6">Pentatricopeptide repeat-containing protein At1g08070, chloroplastic-like</fullName>
    </submittedName>
    <submittedName>
        <fullName evidence="6">Pentatricopeptide repeat-containing protein At2g29760, chloroplastic-like</fullName>
    </submittedName>
</protein>
<feature type="repeat" description="PPR" evidence="3">
    <location>
        <begin position="342"/>
        <end position="376"/>
    </location>
</feature>
<dbReference type="Pfam" id="PF20431">
    <property type="entry name" value="E_motif"/>
    <property type="match status" value="1"/>
</dbReference>
<proteinExistence type="inferred from homology"/>
<dbReference type="PaxDb" id="4097-A0A1S4D4U2"/>
<accession>A0A1S4D4U2</accession>
<feature type="repeat" description="PPR" evidence="3">
    <location>
        <begin position="178"/>
        <end position="213"/>
    </location>
</feature>
<dbReference type="GeneID" id="107825888"/>